<gene>
    <name evidence="5" type="ORF">ACFFGG_11635</name>
</gene>
<keyword evidence="5" id="KW-0560">Oxidoreductase</keyword>
<dbReference type="NCBIfam" id="NF006002">
    <property type="entry name" value="PRK08132.1"/>
    <property type="match status" value="1"/>
</dbReference>
<name>A0ABV6PTN2_9BURK</name>
<comment type="cofactor">
    <cofactor evidence="1">
        <name>FAD</name>
        <dbReference type="ChEBI" id="CHEBI:57692"/>
    </cofactor>
</comment>
<evidence type="ECO:0000313" key="6">
    <source>
        <dbReference type="Proteomes" id="UP001589834"/>
    </source>
</evidence>
<reference evidence="5 6" key="1">
    <citation type="submission" date="2024-09" db="EMBL/GenBank/DDBJ databases">
        <authorList>
            <person name="Sun Q."/>
            <person name="Mori K."/>
        </authorList>
    </citation>
    <scope>NUCLEOTIDE SEQUENCE [LARGE SCALE GENOMIC DNA]</scope>
    <source>
        <strain evidence="5 6">NCAIM B.02336</strain>
    </source>
</reference>
<evidence type="ECO:0000256" key="2">
    <source>
        <dbReference type="ARBA" id="ARBA00022630"/>
    </source>
</evidence>
<dbReference type="SUPFAM" id="SSF51905">
    <property type="entry name" value="FAD/NAD(P)-binding domain"/>
    <property type="match status" value="1"/>
</dbReference>
<evidence type="ECO:0000259" key="4">
    <source>
        <dbReference type="Pfam" id="PF01494"/>
    </source>
</evidence>
<keyword evidence="6" id="KW-1185">Reference proteome</keyword>
<organism evidence="5 6">
    <name type="scientific">Ottowia pentelensis</name>
    <dbReference type="NCBI Taxonomy" id="511108"/>
    <lineage>
        <taxon>Bacteria</taxon>
        <taxon>Pseudomonadati</taxon>
        <taxon>Pseudomonadota</taxon>
        <taxon>Betaproteobacteria</taxon>
        <taxon>Burkholderiales</taxon>
        <taxon>Comamonadaceae</taxon>
        <taxon>Ottowia</taxon>
    </lineage>
</organism>
<dbReference type="Gene3D" id="3.50.50.60">
    <property type="entry name" value="FAD/NAD(P)-binding domain"/>
    <property type="match status" value="1"/>
</dbReference>
<evidence type="ECO:0000256" key="3">
    <source>
        <dbReference type="ARBA" id="ARBA00022827"/>
    </source>
</evidence>
<dbReference type="InterPro" id="IPR050641">
    <property type="entry name" value="RIFMO-like"/>
</dbReference>
<keyword evidence="3" id="KW-0274">FAD</keyword>
<keyword evidence="5" id="KW-0503">Monooxygenase</keyword>
<sequence length="546" mass="60483">MSKPDSQPTTTRHHTQVVVVGNGPVGQTAALLLARWGIDCIVVDRRPRRDVIGSKAICQQRDVLDVWESVGVGHKIAAEGVTWDRATTLYKGATLFTQPFVDTGRSVFPPFVNISQTRTEELLDEQIAAAAHITPLWDHGVEQIEQDEAGVTLHCRRADGTPIEVRAPYAIVAAGSAPRELRHQLGVSFNGRSFDDKFLICDIRADLPGWERERRFYFDPEWNPGRQVLIHPCPDSTFRIDWQVPGDYDIEQEEASGALDARIRQIIGDKPYEIVWKSVYRFHSRMVDRMRVGRVLLAGDFAHIVSPFGARGLNTGVMDAENAAWKLAFVLRGWADDTLLDSYDSERCAASRENIEVTGKTMDFLVPHTEEQHRIRVERLTAALTDASVHPQIDSGRLSEPFWYVDSPLTTPDAKHPFAGRPPRGHVPPPGPGVVLPDVPVRMADMDCTRLRQLARDGLLLLAGNAVDLHRLREQAQNASAAPLRVLRIADIDAEGALQQALQTGPDEVWVVRPDAHIAAVCAAGDGQAVRAALQRVMGRRAHAPV</sequence>
<evidence type="ECO:0000256" key="1">
    <source>
        <dbReference type="ARBA" id="ARBA00001974"/>
    </source>
</evidence>
<dbReference type="InterPro" id="IPR002938">
    <property type="entry name" value="FAD-bd"/>
</dbReference>
<protein>
    <submittedName>
        <fullName evidence="5">FAD-dependent monooxygenase</fullName>
    </submittedName>
</protein>
<dbReference type="Gene3D" id="3.40.30.120">
    <property type="match status" value="1"/>
</dbReference>
<proteinExistence type="predicted"/>
<keyword evidence="2" id="KW-0285">Flavoprotein</keyword>
<dbReference type="InterPro" id="IPR036188">
    <property type="entry name" value="FAD/NAD-bd_sf"/>
</dbReference>
<comment type="caution">
    <text evidence="5">The sequence shown here is derived from an EMBL/GenBank/DDBJ whole genome shotgun (WGS) entry which is preliminary data.</text>
</comment>
<dbReference type="Proteomes" id="UP001589834">
    <property type="component" value="Unassembled WGS sequence"/>
</dbReference>
<dbReference type="PANTHER" id="PTHR43004">
    <property type="entry name" value="TRK SYSTEM POTASSIUM UPTAKE PROTEIN"/>
    <property type="match status" value="1"/>
</dbReference>
<dbReference type="PANTHER" id="PTHR43004:SF19">
    <property type="entry name" value="BINDING MONOOXYGENASE, PUTATIVE (JCVI)-RELATED"/>
    <property type="match status" value="1"/>
</dbReference>
<accession>A0ABV6PTN2</accession>
<evidence type="ECO:0000313" key="5">
    <source>
        <dbReference type="EMBL" id="MFC0593209.1"/>
    </source>
</evidence>
<feature type="domain" description="FAD-binding" evidence="4">
    <location>
        <begin position="15"/>
        <end position="355"/>
    </location>
</feature>
<dbReference type="PRINTS" id="PR00420">
    <property type="entry name" value="RNGMNOXGNASE"/>
</dbReference>
<dbReference type="Pfam" id="PF01494">
    <property type="entry name" value="FAD_binding_3"/>
    <property type="match status" value="1"/>
</dbReference>
<dbReference type="Pfam" id="PF21274">
    <property type="entry name" value="Rng_hyd_C"/>
    <property type="match status" value="1"/>
</dbReference>
<dbReference type="GO" id="GO:0004497">
    <property type="term" value="F:monooxygenase activity"/>
    <property type="evidence" value="ECO:0007669"/>
    <property type="project" value="UniProtKB-KW"/>
</dbReference>
<dbReference type="EMBL" id="JBHLTN010000021">
    <property type="protein sequence ID" value="MFC0593209.1"/>
    <property type="molecule type" value="Genomic_DNA"/>
</dbReference>
<dbReference type="Gene3D" id="3.30.70.2450">
    <property type="match status" value="1"/>
</dbReference>
<dbReference type="RefSeq" id="WP_377483247.1">
    <property type="nucleotide sequence ID" value="NZ_JBHLTN010000021.1"/>
</dbReference>